<feature type="region of interest" description="Disordered" evidence="1">
    <location>
        <begin position="133"/>
        <end position="155"/>
    </location>
</feature>
<keyword evidence="2" id="KW-0812">Transmembrane</keyword>
<feature type="domain" description="Protein FecR C-terminal" evidence="4">
    <location>
        <begin position="344"/>
        <end position="411"/>
    </location>
</feature>
<keyword evidence="2" id="KW-0472">Membrane</keyword>
<reference evidence="5 6" key="2">
    <citation type="submission" date="2019-09" db="EMBL/GenBank/DDBJ databases">
        <authorList>
            <person name="Jin C."/>
        </authorList>
    </citation>
    <scope>NUCLEOTIDE SEQUENCE [LARGE SCALE GENOMIC DNA]</scope>
    <source>
        <strain evidence="5 6">BN140078</strain>
    </source>
</reference>
<evidence type="ECO:0000256" key="1">
    <source>
        <dbReference type="SAM" id="MobiDB-lite"/>
    </source>
</evidence>
<keyword evidence="2" id="KW-1133">Transmembrane helix</keyword>
<protein>
    <submittedName>
        <fullName evidence="5">DUF4974 domain-containing protein</fullName>
    </submittedName>
</protein>
<dbReference type="Proteomes" id="UP000324611">
    <property type="component" value="Unassembled WGS sequence"/>
</dbReference>
<dbReference type="AlphaFoldDB" id="A0A5B2VYH1"/>
<dbReference type="FunFam" id="2.60.120.1440:FF:000001">
    <property type="entry name" value="Putative anti-sigma factor"/>
    <property type="match status" value="1"/>
</dbReference>
<sequence length="413" mass="45187">MSILMWQQSLYVLTQQPMDEQTIIPLLEKYARGAVSPEEADIVTAWLQQVTPDEFDRVLQLCDVPEAFKTLLPIPPDVAASLESSLDRMEEGNALPRHGVLLIKRLAVAASVLLVLAAGAFYWLRKPAQQPLASREKTPAQPGNPQHAPGGNRAMLTLGDGSTISLDSAANGVLASQGNASIVKLANGQLAVRMPAANDNDEIIYNTITTPTGGQYQVMLPDGSKVWLNAASSLRFPNRFAGDQRNVTLTGEGYFEIAHNKAQPFRVQVNEATVEVLGTHFNVNAYNDEADVKTTLLEGAVKMSKGPASLLLAPGQQARLPKNGDLKLVKDADTEQVLAWKNGYFQFDKADLPALMRQIARWYDLEVVYEGPVKEFEFVGKIARNVYLADVLKALESSGVRFRMEGNKLIVMS</sequence>
<dbReference type="InterPro" id="IPR032508">
    <property type="entry name" value="FecR_C"/>
</dbReference>
<reference evidence="5 6" key="1">
    <citation type="submission" date="2019-09" db="EMBL/GenBank/DDBJ databases">
        <title>Chitinophaga ginsengihumi sp. nov., isolated from soil of ginseng rhizosphere.</title>
        <authorList>
            <person name="Lee J."/>
        </authorList>
    </citation>
    <scope>NUCLEOTIDE SEQUENCE [LARGE SCALE GENOMIC DNA]</scope>
    <source>
        <strain evidence="5 6">BN140078</strain>
    </source>
</reference>
<feature type="transmembrane region" description="Helical" evidence="2">
    <location>
        <begin position="106"/>
        <end position="124"/>
    </location>
</feature>
<evidence type="ECO:0000313" key="5">
    <source>
        <dbReference type="EMBL" id="KAA2244451.1"/>
    </source>
</evidence>
<organism evidence="5 6">
    <name type="scientific">Chitinophaga agrisoli</name>
    <dbReference type="NCBI Taxonomy" id="2607653"/>
    <lineage>
        <taxon>Bacteria</taxon>
        <taxon>Pseudomonadati</taxon>
        <taxon>Bacteroidota</taxon>
        <taxon>Chitinophagia</taxon>
        <taxon>Chitinophagales</taxon>
        <taxon>Chitinophagaceae</taxon>
        <taxon>Chitinophaga</taxon>
    </lineage>
</organism>
<feature type="domain" description="FecR protein" evidence="3">
    <location>
        <begin position="207"/>
        <end position="302"/>
    </location>
</feature>
<dbReference type="GO" id="GO:0016989">
    <property type="term" value="F:sigma factor antagonist activity"/>
    <property type="evidence" value="ECO:0007669"/>
    <property type="project" value="TreeGrafter"/>
</dbReference>
<name>A0A5B2VYH1_9BACT</name>
<evidence type="ECO:0000313" key="6">
    <source>
        <dbReference type="Proteomes" id="UP000324611"/>
    </source>
</evidence>
<dbReference type="Gene3D" id="3.55.50.30">
    <property type="match status" value="1"/>
</dbReference>
<dbReference type="Pfam" id="PF16344">
    <property type="entry name" value="FecR_C"/>
    <property type="match status" value="1"/>
</dbReference>
<comment type="caution">
    <text evidence="5">The sequence shown here is derived from an EMBL/GenBank/DDBJ whole genome shotgun (WGS) entry which is preliminary data.</text>
</comment>
<evidence type="ECO:0000259" key="3">
    <source>
        <dbReference type="Pfam" id="PF04773"/>
    </source>
</evidence>
<dbReference type="PANTHER" id="PTHR30273">
    <property type="entry name" value="PERIPLASMIC SIGNAL SENSOR AND SIGMA FACTOR ACTIVATOR FECR-RELATED"/>
    <property type="match status" value="1"/>
</dbReference>
<accession>A0A5B2VYH1</accession>
<evidence type="ECO:0000256" key="2">
    <source>
        <dbReference type="SAM" id="Phobius"/>
    </source>
</evidence>
<dbReference type="Pfam" id="PF04773">
    <property type="entry name" value="FecR"/>
    <property type="match status" value="1"/>
</dbReference>
<dbReference type="InterPro" id="IPR006860">
    <property type="entry name" value="FecR"/>
</dbReference>
<gene>
    <name evidence="5" type="ORF">F0L74_00255</name>
</gene>
<dbReference type="Gene3D" id="2.60.120.1440">
    <property type="match status" value="1"/>
</dbReference>
<dbReference type="EMBL" id="VUOC01000001">
    <property type="protein sequence ID" value="KAA2244451.1"/>
    <property type="molecule type" value="Genomic_DNA"/>
</dbReference>
<evidence type="ECO:0000259" key="4">
    <source>
        <dbReference type="Pfam" id="PF16344"/>
    </source>
</evidence>
<dbReference type="PANTHER" id="PTHR30273:SF2">
    <property type="entry name" value="PROTEIN FECR"/>
    <property type="match status" value="1"/>
</dbReference>
<proteinExistence type="predicted"/>
<dbReference type="InterPro" id="IPR012373">
    <property type="entry name" value="Ferrdict_sens_TM"/>
</dbReference>
<keyword evidence="6" id="KW-1185">Reference proteome</keyword>